<comment type="caution">
    <text evidence="1">The sequence shown here is derived from an EMBL/GenBank/DDBJ whole genome shotgun (WGS) entry which is preliminary data.</text>
</comment>
<proteinExistence type="predicted"/>
<evidence type="ECO:0000313" key="2">
    <source>
        <dbReference type="Proteomes" id="UP000823897"/>
    </source>
</evidence>
<organism evidence="1 2">
    <name type="scientific">Candidatus Mediterraneibacter tabaqchaliae</name>
    <dbReference type="NCBI Taxonomy" id="2838689"/>
    <lineage>
        <taxon>Bacteria</taxon>
        <taxon>Bacillati</taxon>
        <taxon>Bacillota</taxon>
        <taxon>Clostridia</taxon>
        <taxon>Lachnospirales</taxon>
        <taxon>Lachnospiraceae</taxon>
        <taxon>Mediterraneibacter</taxon>
    </lineage>
</organism>
<reference evidence="1" key="2">
    <citation type="submission" date="2021-04" db="EMBL/GenBank/DDBJ databases">
        <authorList>
            <person name="Gilroy R."/>
        </authorList>
    </citation>
    <scope>NUCLEOTIDE SEQUENCE</scope>
    <source>
        <strain evidence="1">ChiGjej3B3-11674</strain>
    </source>
</reference>
<dbReference type="EMBL" id="DWUV01000163">
    <property type="protein sequence ID" value="HJD34582.1"/>
    <property type="molecule type" value="Genomic_DNA"/>
</dbReference>
<dbReference type="AlphaFoldDB" id="A0A9D2R5Z7"/>
<dbReference type="Proteomes" id="UP000823897">
    <property type="component" value="Unassembled WGS sequence"/>
</dbReference>
<gene>
    <name evidence="1" type="ORF">H9911_08595</name>
</gene>
<sequence>MYCYTRIRVDGKLYANLEHAIEKSNSAKLRECIPNIGIACPRCNQSLKKAGERKRKLPSEIIENYEKESRCSSEKRKQCTVACKALRRLQKACCNNCEGKIILQPMGVKGEDTGQPLALQYDILHMEFQPAKDRYTYSDAEKEFIEAHIRRFRLNDPVYKTRGIYEFIKNVINGNGVMPEYEYNNWIVDKFREQLSGKSREEILKICESIFKIIFRI</sequence>
<evidence type="ECO:0000313" key="1">
    <source>
        <dbReference type="EMBL" id="HJD34582.1"/>
    </source>
</evidence>
<accession>A0A9D2R5Z7</accession>
<reference evidence="1" key="1">
    <citation type="journal article" date="2021" name="PeerJ">
        <title>Extensive microbial diversity within the chicken gut microbiome revealed by metagenomics and culture.</title>
        <authorList>
            <person name="Gilroy R."/>
            <person name="Ravi A."/>
            <person name="Getino M."/>
            <person name="Pursley I."/>
            <person name="Horton D.L."/>
            <person name="Alikhan N.F."/>
            <person name="Baker D."/>
            <person name="Gharbi K."/>
            <person name="Hall N."/>
            <person name="Watson M."/>
            <person name="Adriaenssens E.M."/>
            <person name="Foster-Nyarko E."/>
            <person name="Jarju S."/>
            <person name="Secka A."/>
            <person name="Antonio M."/>
            <person name="Oren A."/>
            <person name="Chaudhuri R.R."/>
            <person name="La Ragione R."/>
            <person name="Hildebrand F."/>
            <person name="Pallen M.J."/>
        </authorList>
    </citation>
    <scope>NUCLEOTIDE SEQUENCE</scope>
    <source>
        <strain evidence="1">ChiGjej3B3-11674</strain>
    </source>
</reference>
<protein>
    <submittedName>
        <fullName evidence="1">Uncharacterized protein</fullName>
    </submittedName>
</protein>
<name>A0A9D2R5Z7_9FIRM</name>